<feature type="compositionally biased region" description="Polar residues" evidence="5">
    <location>
        <begin position="1"/>
        <end position="10"/>
    </location>
</feature>
<keyword evidence="2" id="KW-0812">Transmembrane</keyword>
<evidence type="ECO:0000313" key="7">
    <source>
        <dbReference type="Proteomes" id="UP000278733"/>
    </source>
</evidence>
<dbReference type="KEGG" id="rpne:NCTC8284_00291"/>
<dbReference type="AlphaFoldDB" id="A0A448MJA9"/>
<sequence>MEDITVQSPNILIDTSKLPPSEPRQAENNEMEKVNLPVSLDVKNVTVEDLNLQLDQTYIALEHFQSAVSLNNESGLTLASTEFNKLNVTTVQLSKTEKPAEPKNNQPIDWEAIEQNLTPAF</sequence>
<dbReference type="GO" id="GO:0005886">
    <property type="term" value="C:plasma membrane"/>
    <property type="evidence" value="ECO:0007669"/>
    <property type="project" value="TreeGrafter"/>
</dbReference>
<organism evidence="6 7">
    <name type="scientific">Rodentibacter pneumotropicus</name>
    <dbReference type="NCBI Taxonomy" id="758"/>
    <lineage>
        <taxon>Bacteria</taxon>
        <taxon>Pseudomonadati</taxon>
        <taxon>Pseudomonadota</taxon>
        <taxon>Gammaproteobacteria</taxon>
        <taxon>Pasteurellales</taxon>
        <taxon>Pasteurellaceae</taxon>
        <taxon>Rodentibacter</taxon>
    </lineage>
</organism>
<evidence type="ECO:0000256" key="1">
    <source>
        <dbReference type="ARBA" id="ARBA00004167"/>
    </source>
</evidence>
<dbReference type="PANTHER" id="PTHR36985">
    <property type="entry name" value="TRANSLOCATION AND ASSEMBLY MODULE SUBUNIT TAMB"/>
    <property type="match status" value="1"/>
</dbReference>
<dbReference type="GO" id="GO:0009306">
    <property type="term" value="P:protein secretion"/>
    <property type="evidence" value="ECO:0007669"/>
    <property type="project" value="TreeGrafter"/>
</dbReference>
<name>A0A448MJA9_9PAST</name>
<proteinExistence type="predicted"/>
<protein>
    <submittedName>
        <fullName evidence="6">Uncharacterized protein</fullName>
    </submittedName>
</protein>
<evidence type="ECO:0000256" key="4">
    <source>
        <dbReference type="ARBA" id="ARBA00023136"/>
    </source>
</evidence>
<gene>
    <name evidence="6" type="ORF">NCTC8284_00291</name>
</gene>
<keyword evidence="4" id="KW-0472">Membrane</keyword>
<dbReference type="EMBL" id="LR134405">
    <property type="protein sequence ID" value="VEH65156.1"/>
    <property type="molecule type" value="Genomic_DNA"/>
</dbReference>
<accession>A0A448MJA9</accession>
<evidence type="ECO:0000256" key="5">
    <source>
        <dbReference type="SAM" id="MobiDB-lite"/>
    </source>
</evidence>
<keyword evidence="3" id="KW-1133">Transmembrane helix</keyword>
<evidence type="ECO:0000256" key="3">
    <source>
        <dbReference type="ARBA" id="ARBA00022989"/>
    </source>
</evidence>
<reference evidence="6 7" key="1">
    <citation type="submission" date="2018-12" db="EMBL/GenBank/DDBJ databases">
        <authorList>
            <consortium name="Pathogen Informatics"/>
        </authorList>
    </citation>
    <scope>NUCLEOTIDE SEQUENCE [LARGE SCALE GENOMIC DNA]</scope>
    <source>
        <strain evidence="6 7">NCTC8284</strain>
    </source>
</reference>
<evidence type="ECO:0000313" key="6">
    <source>
        <dbReference type="EMBL" id="VEH65156.1"/>
    </source>
</evidence>
<feature type="region of interest" description="Disordered" evidence="5">
    <location>
        <begin position="1"/>
        <end position="32"/>
    </location>
</feature>
<dbReference type="GO" id="GO:0097347">
    <property type="term" value="C:TAM protein secretion complex"/>
    <property type="evidence" value="ECO:0007669"/>
    <property type="project" value="TreeGrafter"/>
</dbReference>
<dbReference type="PANTHER" id="PTHR36985:SF1">
    <property type="entry name" value="TRANSLOCATION AND ASSEMBLY MODULE SUBUNIT TAMB"/>
    <property type="match status" value="1"/>
</dbReference>
<comment type="subcellular location">
    <subcellularLocation>
        <location evidence="1">Membrane</location>
        <topology evidence="1">Single-pass membrane protein</topology>
    </subcellularLocation>
</comment>
<dbReference type="Proteomes" id="UP000278733">
    <property type="component" value="Chromosome"/>
</dbReference>
<evidence type="ECO:0000256" key="2">
    <source>
        <dbReference type="ARBA" id="ARBA00022692"/>
    </source>
</evidence>